<sequence length="196" mass="22067">MMGTPDLNGTLTTPCLANPNLAETKTKFKIENSKEMLMMLHNNAYNGDEANDAVDHITRFLQIIDLVKIPNVDQKQLCILAFSHSLTGKAREWWMLEGNDKITSWVELVDKFFYKYYPLSRASKSNNDNEKGYDNATLIDDEKSSDNECDKSNLMNHYDTNPSFDPYLSAKDKGLPTAIAEVQIAQTSSNFHAGAC</sequence>
<gene>
    <name evidence="2" type="ORF">Tco_0773594</name>
</gene>
<reference evidence="2" key="1">
    <citation type="journal article" date="2022" name="Int. J. Mol. Sci.">
        <title>Draft Genome of Tanacetum Coccineum: Genomic Comparison of Closely Related Tanacetum-Family Plants.</title>
        <authorList>
            <person name="Yamashiro T."/>
            <person name="Shiraishi A."/>
            <person name="Nakayama K."/>
            <person name="Satake H."/>
        </authorList>
    </citation>
    <scope>NUCLEOTIDE SEQUENCE</scope>
</reference>
<comment type="caution">
    <text evidence="2">The sequence shown here is derived from an EMBL/GenBank/DDBJ whole genome shotgun (WGS) entry which is preliminary data.</text>
</comment>
<protein>
    <recommendedName>
        <fullName evidence="4">Retrotransposon gag domain-containing protein</fullName>
    </recommendedName>
</protein>
<name>A0ABQ4ZL58_9ASTR</name>
<organism evidence="2 3">
    <name type="scientific">Tanacetum coccineum</name>
    <dbReference type="NCBI Taxonomy" id="301880"/>
    <lineage>
        <taxon>Eukaryota</taxon>
        <taxon>Viridiplantae</taxon>
        <taxon>Streptophyta</taxon>
        <taxon>Embryophyta</taxon>
        <taxon>Tracheophyta</taxon>
        <taxon>Spermatophyta</taxon>
        <taxon>Magnoliopsida</taxon>
        <taxon>eudicotyledons</taxon>
        <taxon>Gunneridae</taxon>
        <taxon>Pentapetalae</taxon>
        <taxon>asterids</taxon>
        <taxon>campanulids</taxon>
        <taxon>Asterales</taxon>
        <taxon>Asteraceae</taxon>
        <taxon>Asteroideae</taxon>
        <taxon>Anthemideae</taxon>
        <taxon>Anthemidinae</taxon>
        <taxon>Tanacetum</taxon>
    </lineage>
</organism>
<evidence type="ECO:0000256" key="1">
    <source>
        <dbReference type="SAM" id="MobiDB-lite"/>
    </source>
</evidence>
<evidence type="ECO:0008006" key="4">
    <source>
        <dbReference type="Google" id="ProtNLM"/>
    </source>
</evidence>
<dbReference type="PANTHER" id="PTHR33223:SF6">
    <property type="entry name" value="CCHC-TYPE DOMAIN-CONTAINING PROTEIN"/>
    <property type="match status" value="1"/>
</dbReference>
<dbReference type="EMBL" id="BQNB010011468">
    <property type="protein sequence ID" value="GJS90958.1"/>
    <property type="molecule type" value="Genomic_DNA"/>
</dbReference>
<proteinExistence type="predicted"/>
<evidence type="ECO:0000313" key="3">
    <source>
        <dbReference type="Proteomes" id="UP001151760"/>
    </source>
</evidence>
<dbReference type="Proteomes" id="UP001151760">
    <property type="component" value="Unassembled WGS sequence"/>
</dbReference>
<accession>A0ABQ4ZL58</accession>
<evidence type="ECO:0000313" key="2">
    <source>
        <dbReference type="EMBL" id="GJS90958.1"/>
    </source>
</evidence>
<dbReference type="PANTHER" id="PTHR33223">
    <property type="entry name" value="CCHC-TYPE DOMAIN-CONTAINING PROTEIN"/>
    <property type="match status" value="1"/>
</dbReference>
<feature type="region of interest" description="Disordered" evidence="1">
    <location>
        <begin position="128"/>
        <end position="147"/>
    </location>
</feature>
<keyword evidence="3" id="KW-1185">Reference proteome</keyword>
<reference evidence="2" key="2">
    <citation type="submission" date="2022-01" db="EMBL/GenBank/DDBJ databases">
        <authorList>
            <person name="Yamashiro T."/>
            <person name="Shiraishi A."/>
            <person name="Satake H."/>
            <person name="Nakayama K."/>
        </authorList>
    </citation>
    <scope>NUCLEOTIDE SEQUENCE</scope>
</reference>